<dbReference type="EMBL" id="CAAALY010043753">
    <property type="protein sequence ID" value="VEL19889.1"/>
    <property type="molecule type" value="Genomic_DNA"/>
</dbReference>
<keyword evidence="2" id="KW-1185">Reference proteome</keyword>
<gene>
    <name evidence="1" type="ORF">PXEA_LOCUS13329</name>
</gene>
<evidence type="ECO:0000313" key="1">
    <source>
        <dbReference type="EMBL" id="VEL19889.1"/>
    </source>
</evidence>
<evidence type="ECO:0000313" key="2">
    <source>
        <dbReference type="Proteomes" id="UP000784294"/>
    </source>
</evidence>
<proteinExistence type="predicted"/>
<accession>A0A448WTK4</accession>
<name>A0A448WTK4_9PLAT</name>
<sequence>MDILLMTVLRLSTKLVVQFKVDHISSSESFLPIKRSPCLHPRASIHLMTIIFKLLASDTLQAHQPLHSHTRVHSSSDCTHPALSDEGVNLIQNWLMNPTDQNIDGASHESGLHHCLVGLIDLWLPLSRPEAAALAREPEACLSLGGASIDSLPSMSAAASDESKSFRRQFTFSTIWDVDVSLREMAAGGCAFTHPPVSGLWDCPIGSGLSKAGLAGYDLDVGGWNAEGFSCRQVVETIIIQLAVFLPEAVLEVCRPLIQVVI</sequence>
<protein>
    <submittedName>
        <fullName evidence="1">Uncharacterized protein</fullName>
    </submittedName>
</protein>
<dbReference type="AlphaFoldDB" id="A0A448WTK4"/>
<dbReference type="Proteomes" id="UP000784294">
    <property type="component" value="Unassembled WGS sequence"/>
</dbReference>
<reference evidence="1" key="1">
    <citation type="submission" date="2018-11" db="EMBL/GenBank/DDBJ databases">
        <authorList>
            <consortium name="Pathogen Informatics"/>
        </authorList>
    </citation>
    <scope>NUCLEOTIDE SEQUENCE</scope>
</reference>
<organism evidence="1 2">
    <name type="scientific">Protopolystoma xenopodis</name>
    <dbReference type="NCBI Taxonomy" id="117903"/>
    <lineage>
        <taxon>Eukaryota</taxon>
        <taxon>Metazoa</taxon>
        <taxon>Spiralia</taxon>
        <taxon>Lophotrochozoa</taxon>
        <taxon>Platyhelminthes</taxon>
        <taxon>Monogenea</taxon>
        <taxon>Polyopisthocotylea</taxon>
        <taxon>Polystomatidea</taxon>
        <taxon>Polystomatidae</taxon>
        <taxon>Protopolystoma</taxon>
    </lineage>
</organism>
<comment type="caution">
    <text evidence="1">The sequence shown here is derived from an EMBL/GenBank/DDBJ whole genome shotgun (WGS) entry which is preliminary data.</text>
</comment>